<feature type="transmembrane region" description="Helical" evidence="15">
    <location>
        <begin position="124"/>
        <end position="143"/>
    </location>
</feature>
<comment type="catalytic activity">
    <reaction evidence="14">
        <text>a CDP-1,2-diacyl-sn-glycerol + a 1,2-diacyl-sn-glycero-3-phospho-(1'-sn-glycerol) = a cardiolipin + CMP + H(+)</text>
        <dbReference type="Rhea" id="RHEA:32931"/>
        <dbReference type="ChEBI" id="CHEBI:15378"/>
        <dbReference type="ChEBI" id="CHEBI:58332"/>
        <dbReference type="ChEBI" id="CHEBI:60377"/>
        <dbReference type="ChEBI" id="CHEBI:62237"/>
        <dbReference type="ChEBI" id="CHEBI:64716"/>
        <dbReference type="EC" id="2.7.8.41"/>
    </reaction>
</comment>
<dbReference type="PANTHER" id="PTHR14269:SF60">
    <property type="entry name" value="CARDIOLIPIN SYNTHASE (CMP-FORMING)"/>
    <property type="match status" value="1"/>
</dbReference>
<dbReference type="InterPro" id="IPR050324">
    <property type="entry name" value="CDP-alcohol_PTase-I"/>
</dbReference>
<dbReference type="FunFam" id="1.20.120.1760:FF:000005">
    <property type="entry name" value="Cardiolipin synthase 1"/>
    <property type="match status" value="1"/>
</dbReference>
<evidence type="ECO:0000256" key="2">
    <source>
        <dbReference type="ARBA" id="ARBA00010441"/>
    </source>
</evidence>
<evidence type="ECO:0000256" key="1">
    <source>
        <dbReference type="ARBA" id="ARBA00004448"/>
    </source>
</evidence>
<comment type="similarity">
    <text evidence="2">Belongs to the CDP-alcohol phosphatidyltransferase class-I family.</text>
</comment>
<dbReference type="Gene3D" id="1.20.120.1760">
    <property type="match status" value="1"/>
</dbReference>
<keyword evidence="17" id="KW-1185">Reference proteome</keyword>
<dbReference type="EC" id="2.7.8.41" evidence="13"/>
<dbReference type="GO" id="GO:0043337">
    <property type="term" value="F:cardiolipin synthase (CMP-forming)"/>
    <property type="evidence" value="ECO:0007669"/>
    <property type="project" value="UniProtKB-EC"/>
</dbReference>
<dbReference type="Proteomes" id="UP000192578">
    <property type="component" value="Unassembled WGS sequence"/>
</dbReference>
<feature type="transmembrane region" description="Helical" evidence="15">
    <location>
        <begin position="95"/>
        <end position="118"/>
    </location>
</feature>
<dbReference type="OrthoDB" id="10020554at2759"/>
<gene>
    <name evidence="16" type="ORF">BV898_12827</name>
</gene>
<keyword evidence="9" id="KW-0496">Mitochondrion</keyword>
<dbReference type="Pfam" id="PF01066">
    <property type="entry name" value="CDP-OH_P_transf"/>
    <property type="match status" value="1"/>
</dbReference>
<dbReference type="InterPro" id="IPR043130">
    <property type="entry name" value="CDP-OH_PTrfase_TM_dom"/>
</dbReference>
<reference evidence="17" key="1">
    <citation type="submission" date="2017-01" db="EMBL/GenBank/DDBJ databases">
        <title>Comparative genomics of anhydrobiosis in the tardigrade Hypsibius dujardini.</title>
        <authorList>
            <person name="Yoshida Y."/>
            <person name="Koutsovoulos G."/>
            <person name="Laetsch D."/>
            <person name="Stevens L."/>
            <person name="Kumar S."/>
            <person name="Horikawa D."/>
            <person name="Ishino K."/>
            <person name="Komine S."/>
            <person name="Tomita M."/>
            <person name="Blaxter M."/>
            <person name="Arakawa K."/>
        </authorList>
    </citation>
    <scope>NUCLEOTIDE SEQUENCE [LARGE SCALE GENOMIC DNA]</scope>
    <source>
        <strain evidence="17">Z151</strain>
    </source>
</reference>
<evidence type="ECO:0000256" key="13">
    <source>
        <dbReference type="ARBA" id="ARBA00039001"/>
    </source>
</evidence>
<keyword evidence="8" id="KW-0443">Lipid metabolism</keyword>
<accession>A0A1W0WCF7</accession>
<dbReference type="PANTHER" id="PTHR14269">
    <property type="entry name" value="CDP-DIACYLGLYCEROL--GLYCEROL-3-PHOSPHATE 3-PHOSPHATIDYLTRANSFERASE-RELATED"/>
    <property type="match status" value="1"/>
</dbReference>
<dbReference type="EMBL" id="MTYJ01000134">
    <property type="protein sequence ID" value="OQV12905.1"/>
    <property type="molecule type" value="Genomic_DNA"/>
</dbReference>
<evidence type="ECO:0000313" key="17">
    <source>
        <dbReference type="Proteomes" id="UP000192578"/>
    </source>
</evidence>
<evidence type="ECO:0000256" key="12">
    <source>
        <dbReference type="ARBA" id="ARBA00023264"/>
    </source>
</evidence>
<keyword evidence="6" id="KW-0999">Mitochondrion inner membrane</keyword>
<name>A0A1W0WCF7_HYPEX</name>
<sequence length="300" mass="33935">MQFASGLIRREIFCTASHGYRFRHSALPSLRFNFSSSAAACTMDESGQKEQTHRSRYQKHRKSFVQRKDQIVTQWRSRQKEFSQDIKDLALKENIFTIPNFLCIIRIGLTPYVGYLVLNGEYNWACYIFAFAGFTDLLDGWIARRWVSQRSMAGSFLDPLADKLLVTTLVLTLTAVHLIPVPLTALIVFRDICLIAAAFVIRYRSLPPPITFKRYFDLTYASASLSPTTLSKYNTGVQLALVLATLGAPVFGYVDHSALHALWYITAASTLASSASYMFQKDTFRYLIPSRTKTPPSTGH</sequence>
<evidence type="ECO:0000256" key="11">
    <source>
        <dbReference type="ARBA" id="ARBA00023209"/>
    </source>
</evidence>
<evidence type="ECO:0000256" key="5">
    <source>
        <dbReference type="ARBA" id="ARBA00022692"/>
    </source>
</evidence>
<evidence type="ECO:0000256" key="15">
    <source>
        <dbReference type="SAM" id="Phobius"/>
    </source>
</evidence>
<dbReference type="GO" id="GO:0005743">
    <property type="term" value="C:mitochondrial inner membrane"/>
    <property type="evidence" value="ECO:0007669"/>
    <property type="project" value="UniProtKB-SubCell"/>
</dbReference>
<organism evidence="16 17">
    <name type="scientific">Hypsibius exemplaris</name>
    <name type="common">Freshwater tardigrade</name>
    <dbReference type="NCBI Taxonomy" id="2072580"/>
    <lineage>
        <taxon>Eukaryota</taxon>
        <taxon>Metazoa</taxon>
        <taxon>Ecdysozoa</taxon>
        <taxon>Tardigrada</taxon>
        <taxon>Eutardigrada</taxon>
        <taxon>Parachela</taxon>
        <taxon>Hypsibioidea</taxon>
        <taxon>Hypsibiidae</taxon>
        <taxon>Hypsibius</taxon>
    </lineage>
</organism>
<keyword evidence="10 15" id="KW-0472">Membrane</keyword>
<feature type="transmembrane region" description="Helical" evidence="15">
    <location>
        <begin position="164"/>
        <end position="181"/>
    </location>
</feature>
<comment type="caution">
    <text evidence="16">The sequence shown here is derived from an EMBL/GenBank/DDBJ whole genome shotgun (WGS) entry which is preliminary data.</text>
</comment>
<keyword evidence="12" id="KW-1208">Phospholipid metabolism</keyword>
<evidence type="ECO:0000256" key="10">
    <source>
        <dbReference type="ARBA" id="ARBA00023136"/>
    </source>
</evidence>
<evidence type="ECO:0000256" key="9">
    <source>
        <dbReference type="ARBA" id="ARBA00023128"/>
    </source>
</evidence>
<dbReference type="GO" id="GO:0032049">
    <property type="term" value="P:cardiolipin biosynthetic process"/>
    <property type="evidence" value="ECO:0007669"/>
    <property type="project" value="TreeGrafter"/>
</dbReference>
<keyword evidence="4" id="KW-0808">Transferase</keyword>
<keyword evidence="3" id="KW-0444">Lipid biosynthesis</keyword>
<evidence type="ECO:0000256" key="4">
    <source>
        <dbReference type="ARBA" id="ARBA00022679"/>
    </source>
</evidence>
<evidence type="ECO:0000256" key="3">
    <source>
        <dbReference type="ARBA" id="ARBA00022516"/>
    </source>
</evidence>
<proteinExistence type="inferred from homology"/>
<dbReference type="InterPro" id="IPR000462">
    <property type="entry name" value="CDP-OH_P_trans"/>
</dbReference>
<evidence type="ECO:0000256" key="7">
    <source>
        <dbReference type="ARBA" id="ARBA00022989"/>
    </source>
</evidence>
<keyword evidence="7 15" id="KW-1133">Transmembrane helix</keyword>
<comment type="subcellular location">
    <subcellularLocation>
        <location evidence="1">Mitochondrion inner membrane</location>
        <topology evidence="1">Multi-pass membrane protein</topology>
    </subcellularLocation>
</comment>
<keyword evidence="11" id="KW-0594">Phospholipid biosynthesis</keyword>
<evidence type="ECO:0000256" key="14">
    <source>
        <dbReference type="ARBA" id="ARBA00047433"/>
    </source>
</evidence>
<evidence type="ECO:0000313" key="16">
    <source>
        <dbReference type="EMBL" id="OQV12905.1"/>
    </source>
</evidence>
<evidence type="ECO:0000256" key="8">
    <source>
        <dbReference type="ARBA" id="ARBA00023098"/>
    </source>
</evidence>
<evidence type="ECO:0000256" key="6">
    <source>
        <dbReference type="ARBA" id="ARBA00022792"/>
    </source>
</evidence>
<dbReference type="AlphaFoldDB" id="A0A1W0WCF7"/>
<protein>
    <recommendedName>
        <fullName evidence="13">cardiolipin synthase (CMP-forming)</fullName>
        <ecNumber evidence="13">2.7.8.41</ecNumber>
    </recommendedName>
</protein>
<keyword evidence="5 15" id="KW-0812">Transmembrane</keyword>